<dbReference type="PANTHER" id="PTHR45749">
    <property type="match status" value="1"/>
</dbReference>
<name>A0ABQ8SGA3_PERAM</name>
<evidence type="ECO:0000313" key="2">
    <source>
        <dbReference type="Proteomes" id="UP001148838"/>
    </source>
</evidence>
<sequence>MNKVSELIGKQLDFDSRVRTKNLGTPRPDMVIIQQTEGKKEISTENLRALCMIKQNGCVDAKRRMHFSAFLAFFLVVMTRGVTGVKDLKHFNEKVKKHSVSKKHLNNNEMDVALLCQVYIRLQLDTNLDNVMKEHLESARVYDAILAVCHDFIINEIHSADFLVIQEDETTDTATKMQVVLIFRYHVNGEIHERFWGFFQALSHTAEGISSLILNELSKLGIDRTPDKLICQTFDGASVMSGAQTGMQARIKERYTEANFVHCYAPQGNLIMQNATSNVTPVKIFFSNIQGICSFFSCSSNRTEVFDTIVMQRLHKAAPTRWNFQIHIVNTVSENKDALIECFQTIFETEKDQNIVMQASDFVRVLRDYDFLYWLNFFHEVMPHVDILFSQIQKRNIDPVQKDFAATVNTHSKVNKSMLRTELEVLYSRVNLHAAEGTAALLQLFLRNNMQETFHECVRLLSIIVTIPMSTVESERTWLYHELRQDDSPVSVGFANAIQTNLDNHYIGCNGSQDQTVPKCILGAVLIKPNEVTRLYPAYIIVCAFEDKWHTVVEESGFAALPNTEQH</sequence>
<dbReference type="SUPFAM" id="SSF53098">
    <property type="entry name" value="Ribonuclease H-like"/>
    <property type="match status" value="1"/>
</dbReference>
<evidence type="ECO:0000313" key="1">
    <source>
        <dbReference type="EMBL" id="KAJ4432983.1"/>
    </source>
</evidence>
<dbReference type="PANTHER" id="PTHR45749:SF28">
    <property type="entry name" value="ZINC FINGER MYM-TYPE PROTEIN 1-LIKE-RELATED"/>
    <property type="match status" value="1"/>
</dbReference>
<dbReference type="EMBL" id="JAJSOF020000027">
    <property type="protein sequence ID" value="KAJ4432983.1"/>
    <property type="molecule type" value="Genomic_DNA"/>
</dbReference>
<reference evidence="1 2" key="1">
    <citation type="journal article" date="2022" name="Allergy">
        <title>Genome assembly and annotation of Periplaneta americana reveal a comprehensive cockroach allergen profile.</title>
        <authorList>
            <person name="Wang L."/>
            <person name="Xiong Q."/>
            <person name="Saelim N."/>
            <person name="Wang L."/>
            <person name="Nong W."/>
            <person name="Wan A.T."/>
            <person name="Shi M."/>
            <person name="Liu X."/>
            <person name="Cao Q."/>
            <person name="Hui J.H.L."/>
            <person name="Sookrung N."/>
            <person name="Leung T.F."/>
            <person name="Tungtrongchitr A."/>
            <person name="Tsui S.K.W."/>
        </authorList>
    </citation>
    <scope>NUCLEOTIDE SEQUENCE [LARGE SCALE GENOMIC DNA]</scope>
    <source>
        <strain evidence="1">PWHHKU_190912</strain>
    </source>
</reference>
<evidence type="ECO:0008006" key="3">
    <source>
        <dbReference type="Google" id="ProtNLM"/>
    </source>
</evidence>
<dbReference type="InterPro" id="IPR012337">
    <property type="entry name" value="RNaseH-like_sf"/>
</dbReference>
<gene>
    <name evidence="1" type="ORF">ANN_15240</name>
</gene>
<comment type="caution">
    <text evidence="1">The sequence shown here is derived from an EMBL/GenBank/DDBJ whole genome shotgun (WGS) entry which is preliminary data.</text>
</comment>
<proteinExistence type="predicted"/>
<accession>A0ABQ8SGA3</accession>
<organism evidence="1 2">
    <name type="scientific">Periplaneta americana</name>
    <name type="common">American cockroach</name>
    <name type="synonym">Blatta americana</name>
    <dbReference type="NCBI Taxonomy" id="6978"/>
    <lineage>
        <taxon>Eukaryota</taxon>
        <taxon>Metazoa</taxon>
        <taxon>Ecdysozoa</taxon>
        <taxon>Arthropoda</taxon>
        <taxon>Hexapoda</taxon>
        <taxon>Insecta</taxon>
        <taxon>Pterygota</taxon>
        <taxon>Neoptera</taxon>
        <taxon>Polyneoptera</taxon>
        <taxon>Dictyoptera</taxon>
        <taxon>Blattodea</taxon>
        <taxon>Blattoidea</taxon>
        <taxon>Blattidae</taxon>
        <taxon>Blattinae</taxon>
        <taxon>Periplaneta</taxon>
    </lineage>
</organism>
<keyword evidence="2" id="KW-1185">Reference proteome</keyword>
<dbReference type="Proteomes" id="UP001148838">
    <property type="component" value="Unassembled WGS sequence"/>
</dbReference>
<protein>
    <recommendedName>
        <fullName evidence="3">DUF4371 domain-containing protein</fullName>
    </recommendedName>
</protein>